<dbReference type="AlphaFoldDB" id="E3PR99"/>
<proteinExistence type="predicted"/>
<sequence>MKKRLAGMFLALMLIIMPFTGCTAQDAVGTTVTETSSALQIDSTYFTDRDSKIDYEESTASKIVLSSTTAKITGDGAKLEDKTVKITKEGTYILSGSSDGLNVVVEAADTEKVWLVFDNISMKGVSAPIQVLTADKVFITLATGSKNTIEDIDVAENEELNAAIYSKSDLTINGSGKLIVNGKYEHGIKSSDDLKMLGGSFVITAANDGLNANDALNIKDSVIEISVKGDGIHSDKNVYIDGKSLNIKESEEGIEGKVVDIASGDIDIKSSDDGINATDSSLKTDTLSTATPQTADGKETLNKNIKNRQIPPEGFDKMPANFEDLPADVQEKIKNRPERPEGEAVPEGQMQRPEGMPRGAGFEIQEGTEIIIRGGDLYIDASGDGIDSNGNLTVSGGKAVIEGSGSRGDGAIDYNGTGLVKGGEVLALGGSDMLQSFSSESAQSHIVVTAKELIAVGAKITIKDEAGKILYEHINKKAFSALVYSSKDLVKAKNYTVQIGDTILETISK</sequence>
<dbReference type="Proteomes" id="UP000007041">
    <property type="component" value="Chromosome"/>
</dbReference>
<feature type="region of interest" description="Disordered" evidence="1">
    <location>
        <begin position="273"/>
        <end position="321"/>
    </location>
</feature>
<evidence type="ECO:0000313" key="3">
    <source>
        <dbReference type="EMBL" id="CBH20164.1"/>
    </source>
</evidence>
<reference evidence="4" key="1">
    <citation type="journal article" date="2010" name="BMC Genomics">
        <title>Clostridium sticklandii, a specialist in amino acid degradation:revisiting its metabolism through its genome sequence.</title>
        <authorList>
            <person name="Fonknechten N."/>
            <person name="Chaussonnerie S."/>
            <person name="Tricot S."/>
            <person name="Lajus A."/>
            <person name="Andreesen J.R."/>
            <person name="Perchat N."/>
            <person name="Pelletier E."/>
            <person name="Gouyvenoux M."/>
            <person name="Barbe V."/>
            <person name="Salanoubat M."/>
            <person name="Le Paslier D."/>
            <person name="Weissenbach J."/>
            <person name="Cohen G.N."/>
            <person name="Kreimeyer A."/>
        </authorList>
    </citation>
    <scope>NUCLEOTIDE SEQUENCE [LARGE SCALE GENOMIC DNA]</scope>
    <source>
        <strain evidence="4">ATCC 12662 / DSM 519 / JCM 1433 / CCUG 9281 / NCIMB 10654 / HF</strain>
    </source>
</reference>
<dbReference type="EMBL" id="FP565809">
    <property type="protein sequence ID" value="CBH20164.1"/>
    <property type="molecule type" value="Genomic_DNA"/>
</dbReference>
<feature type="region of interest" description="Disordered" evidence="1">
    <location>
        <begin position="334"/>
        <end position="357"/>
    </location>
</feature>
<feature type="compositionally biased region" description="Low complexity" evidence="1">
    <location>
        <begin position="273"/>
        <end position="291"/>
    </location>
</feature>
<gene>
    <name evidence="3" type="ordered locus">CLOST_0034</name>
</gene>
<name>E3PR99_ACESD</name>
<organism evidence="3 4">
    <name type="scientific">Acetoanaerobium sticklandii (strain ATCC 12662 / DSM 519 / JCM 1433 / CCUG 9281 / NCIMB 10654 / HF)</name>
    <name type="common">Clostridium sticklandii</name>
    <dbReference type="NCBI Taxonomy" id="499177"/>
    <lineage>
        <taxon>Bacteria</taxon>
        <taxon>Bacillati</taxon>
        <taxon>Bacillota</taxon>
        <taxon>Clostridia</taxon>
        <taxon>Peptostreptococcales</taxon>
        <taxon>Filifactoraceae</taxon>
        <taxon>Acetoanaerobium</taxon>
    </lineage>
</organism>
<evidence type="ECO:0000313" key="4">
    <source>
        <dbReference type="Proteomes" id="UP000007041"/>
    </source>
</evidence>
<dbReference type="KEGG" id="cst:CLOST_0034"/>
<dbReference type="STRING" id="1511.CLOST_0034"/>
<feature type="chain" id="PRO_5039002622" description="Carbohydrate-binding domain-containing protein" evidence="2">
    <location>
        <begin position="25"/>
        <end position="509"/>
    </location>
</feature>
<feature type="signal peptide" evidence="2">
    <location>
        <begin position="1"/>
        <end position="24"/>
    </location>
</feature>
<keyword evidence="4" id="KW-1185">Reference proteome</keyword>
<evidence type="ECO:0000256" key="2">
    <source>
        <dbReference type="SAM" id="SignalP"/>
    </source>
</evidence>
<keyword evidence="2" id="KW-0732">Signal</keyword>
<evidence type="ECO:0000256" key="1">
    <source>
        <dbReference type="SAM" id="MobiDB-lite"/>
    </source>
</evidence>
<dbReference type="InterPro" id="IPR025584">
    <property type="entry name" value="Cthe_2159"/>
</dbReference>
<evidence type="ECO:0008006" key="5">
    <source>
        <dbReference type="Google" id="ProtNLM"/>
    </source>
</evidence>
<protein>
    <recommendedName>
        <fullName evidence="5">Carbohydrate-binding domain-containing protein</fullName>
    </recommendedName>
</protein>
<dbReference type="BioCyc" id="CSTI499177:GJE9-36-MONOMER"/>
<dbReference type="Pfam" id="PF14262">
    <property type="entry name" value="Cthe_2159"/>
    <property type="match status" value="1"/>
</dbReference>
<accession>E3PR99</accession>
<dbReference type="eggNOG" id="ENOG502Z8AD">
    <property type="taxonomic scope" value="Bacteria"/>
</dbReference>
<dbReference type="HOGENOM" id="CLU_021406_1_0_9"/>